<proteinExistence type="predicted"/>
<dbReference type="EMBL" id="CP158299">
    <property type="protein sequence ID" value="XBV84318.1"/>
    <property type="molecule type" value="Genomic_DNA"/>
</dbReference>
<protein>
    <recommendedName>
        <fullName evidence="3">IPT/TIG domain-containing protein</fullName>
    </recommendedName>
</protein>
<dbReference type="AlphaFoldDB" id="A0AAU7U7L2"/>
<dbReference type="RefSeq" id="WP_350242356.1">
    <property type="nucleotide sequence ID" value="NZ_CP158299.1"/>
</dbReference>
<keyword evidence="1" id="KW-0732">Signal</keyword>
<evidence type="ECO:0000256" key="1">
    <source>
        <dbReference type="SAM" id="SignalP"/>
    </source>
</evidence>
<reference evidence="2" key="1">
    <citation type="submission" date="2024-06" db="EMBL/GenBank/DDBJ databases">
        <title>Draft Genome Sequence of Deinococcus sonorensis Type Strain KR-87, a Biofilm Producing Representative of the Genus Deinococcus.</title>
        <authorList>
            <person name="Boren L.S."/>
            <person name="Grosso R.A."/>
            <person name="Hugenberg-Cox A.N."/>
            <person name="Hill J.T.E."/>
            <person name="Albert C.M."/>
            <person name="Tuohy J.M."/>
        </authorList>
    </citation>
    <scope>NUCLEOTIDE SEQUENCE</scope>
    <source>
        <strain evidence="2">KR-87</strain>
    </source>
</reference>
<name>A0AAU7U7L2_9DEIO</name>
<organism evidence="2">
    <name type="scientific">Deinococcus sonorensis KR-87</name>
    <dbReference type="NCBI Taxonomy" id="694439"/>
    <lineage>
        <taxon>Bacteria</taxon>
        <taxon>Thermotogati</taxon>
        <taxon>Deinococcota</taxon>
        <taxon>Deinococci</taxon>
        <taxon>Deinococcales</taxon>
        <taxon>Deinococcaceae</taxon>
        <taxon>Deinococcus</taxon>
    </lineage>
</organism>
<sequence length="134" mass="13756">MNKYILTALSALILTGSAFASTQTQVAVSAGSDGVSGYQQLYTEASWQTIWVPLSAIGGVVPSNLNLQASGLPDGVTVTLTGTSVMNGSLLLTVDTERANTALPVNSMATLTLRSGTTALTTFQLPVVGVAYTD</sequence>
<gene>
    <name evidence="2" type="ORF">ABOD76_12795</name>
</gene>
<feature type="chain" id="PRO_5043964059" description="IPT/TIG domain-containing protein" evidence="1">
    <location>
        <begin position="21"/>
        <end position="134"/>
    </location>
</feature>
<evidence type="ECO:0008006" key="3">
    <source>
        <dbReference type="Google" id="ProtNLM"/>
    </source>
</evidence>
<feature type="signal peptide" evidence="1">
    <location>
        <begin position="1"/>
        <end position="20"/>
    </location>
</feature>
<dbReference type="KEGG" id="dsc:ABOD76_12795"/>
<accession>A0AAU7U7L2</accession>
<evidence type="ECO:0000313" key="2">
    <source>
        <dbReference type="EMBL" id="XBV84318.1"/>
    </source>
</evidence>